<comment type="caution">
    <text evidence="2">The sequence shown here is derived from an EMBL/GenBank/DDBJ whole genome shotgun (WGS) entry which is preliminary data.</text>
</comment>
<keyword evidence="1" id="KW-1133">Transmembrane helix</keyword>
<gene>
    <name evidence="2" type="ORF">K1Y79_27490</name>
</gene>
<dbReference type="RefSeq" id="WP_220253431.1">
    <property type="nucleotide sequence ID" value="NZ_JAICCF010000006.1"/>
</dbReference>
<keyword evidence="1" id="KW-0812">Transmembrane</keyword>
<keyword evidence="1" id="KW-0472">Membrane</keyword>
<proteinExistence type="predicted"/>
<name>A0ABS7GLA1_9BACT</name>
<evidence type="ECO:0000256" key="1">
    <source>
        <dbReference type="SAM" id="Phobius"/>
    </source>
</evidence>
<keyword evidence="3" id="KW-1185">Reference proteome</keyword>
<sequence>MNDSIPAKKTTAISAVMYPAITASGIIHTAYIPEQLTRKKLLLRMAATDIDSLAVINRKVLKYYQFTQMKTPA</sequence>
<dbReference type="EMBL" id="JAICCF010000006">
    <property type="protein sequence ID" value="MBW8688111.1"/>
    <property type="molecule type" value="Genomic_DNA"/>
</dbReference>
<evidence type="ECO:0000313" key="3">
    <source>
        <dbReference type="Proteomes" id="UP000812961"/>
    </source>
</evidence>
<protein>
    <submittedName>
        <fullName evidence="2">Uncharacterized protein</fullName>
    </submittedName>
</protein>
<evidence type="ECO:0000313" key="2">
    <source>
        <dbReference type="EMBL" id="MBW8688111.1"/>
    </source>
</evidence>
<reference evidence="2 3" key="1">
    <citation type="submission" date="2021-08" db="EMBL/GenBank/DDBJ databases">
        <title>The genome sequence of Chitinophaga sp. B61.</title>
        <authorList>
            <person name="Zhang X."/>
        </authorList>
    </citation>
    <scope>NUCLEOTIDE SEQUENCE [LARGE SCALE GENOMIC DNA]</scope>
    <source>
        <strain evidence="2 3">B61</strain>
    </source>
</reference>
<accession>A0ABS7GLA1</accession>
<organism evidence="2 3">
    <name type="scientific">Chitinophaga rhizophila</name>
    <dbReference type="NCBI Taxonomy" id="2866212"/>
    <lineage>
        <taxon>Bacteria</taxon>
        <taxon>Pseudomonadati</taxon>
        <taxon>Bacteroidota</taxon>
        <taxon>Chitinophagia</taxon>
        <taxon>Chitinophagales</taxon>
        <taxon>Chitinophagaceae</taxon>
        <taxon>Chitinophaga</taxon>
    </lineage>
</organism>
<dbReference type="Proteomes" id="UP000812961">
    <property type="component" value="Unassembled WGS sequence"/>
</dbReference>
<feature type="transmembrane region" description="Helical" evidence="1">
    <location>
        <begin position="12"/>
        <end position="32"/>
    </location>
</feature>